<keyword evidence="5 11" id="KW-0808">Transferase</keyword>
<dbReference type="AlphaFoldDB" id="A0A1C6TR23"/>
<keyword evidence="4" id="KW-1003">Cell membrane</keyword>
<dbReference type="PANTHER" id="PTHR11048:SF28">
    <property type="entry name" value="4-HYDROXYBENZOATE POLYPRENYLTRANSFERASE, MITOCHONDRIAL"/>
    <property type="match status" value="1"/>
</dbReference>
<dbReference type="OrthoDB" id="9782418at2"/>
<dbReference type="Pfam" id="PF01040">
    <property type="entry name" value="UbiA"/>
    <property type="match status" value="1"/>
</dbReference>
<protein>
    <recommendedName>
        <fullName evidence="9">4-hydroxybenzoate polyprenyltransferase</fullName>
        <ecNumber evidence="9">2.5.1.39</ecNumber>
    </recommendedName>
</protein>
<dbReference type="NCBIfam" id="NF009526">
    <property type="entry name" value="PRK12888.1"/>
    <property type="match status" value="1"/>
</dbReference>
<keyword evidence="7 10" id="KW-1133">Transmembrane helix</keyword>
<feature type="transmembrane region" description="Helical" evidence="10">
    <location>
        <begin position="177"/>
        <end position="197"/>
    </location>
</feature>
<feature type="transmembrane region" description="Helical" evidence="10">
    <location>
        <begin position="118"/>
        <end position="137"/>
    </location>
</feature>
<comment type="subcellular location">
    <subcellularLocation>
        <location evidence="2">Membrane</location>
        <topology evidence="2">Multi-pass membrane protein</topology>
    </subcellularLocation>
</comment>
<evidence type="ECO:0000256" key="4">
    <source>
        <dbReference type="ARBA" id="ARBA00022519"/>
    </source>
</evidence>
<dbReference type="Gene3D" id="1.20.120.1780">
    <property type="entry name" value="UbiA prenyltransferase"/>
    <property type="match status" value="1"/>
</dbReference>
<evidence type="ECO:0000256" key="9">
    <source>
        <dbReference type="ARBA" id="ARBA00034524"/>
    </source>
</evidence>
<evidence type="ECO:0000256" key="7">
    <source>
        <dbReference type="ARBA" id="ARBA00022989"/>
    </source>
</evidence>
<dbReference type="PANTHER" id="PTHR11048">
    <property type="entry name" value="PRENYLTRANSFERASES"/>
    <property type="match status" value="1"/>
</dbReference>
<evidence type="ECO:0000256" key="2">
    <source>
        <dbReference type="ARBA" id="ARBA00004141"/>
    </source>
</evidence>
<dbReference type="EC" id="2.5.1.39" evidence="9"/>
<feature type="transmembrane region" description="Helical" evidence="10">
    <location>
        <begin position="21"/>
        <end position="42"/>
    </location>
</feature>
<keyword evidence="8 10" id="KW-0472">Membrane</keyword>
<dbReference type="STRING" id="227316.GA0070604_0274"/>
<dbReference type="InterPro" id="IPR000537">
    <property type="entry name" value="UbiA_prenyltransferase"/>
</dbReference>
<dbReference type="RefSeq" id="WP_091112808.1">
    <property type="nucleotide sequence ID" value="NZ_FMHY01000002.1"/>
</dbReference>
<dbReference type="InterPro" id="IPR039653">
    <property type="entry name" value="Prenyltransferase"/>
</dbReference>
<organism evidence="11 12">
    <name type="scientific">Micromonospora eburnea</name>
    <dbReference type="NCBI Taxonomy" id="227316"/>
    <lineage>
        <taxon>Bacteria</taxon>
        <taxon>Bacillati</taxon>
        <taxon>Actinomycetota</taxon>
        <taxon>Actinomycetes</taxon>
        <taxon>Micromonosporales</taxon>
        <taxon>Micromonosporaceae</taxon>
        <taxon>Micromonospora</taxon>
    </lineage>
</organism>
<comment type="cofactor">
    <cofactor evidence="1">
        <name>Mg(2+)</name>
        <dbReference type="ChEBI" id="CHEBI:18420"/>
    </cofactor>
</comment>
<dbReference type="GO" id="GO:0006744">
    <property type="term" value="P:ubiquinone biosynthetic process"/>
    <property type="evidence" value="ECO:0007669"/>
    <property type="project" value="TreeGrafter"/>
</dbReference>
<keyword evidence="12" id="KW-1185">Reference proteome</keyword>
<dbReference type="NCBIfam" id="NF041584">
    <property type="entry name" value="MqnP_SCO4491"/>
    <property type="match status" value="1"/>
</dbReference>
<evidence type="ECO:0000256" key="10">
    <source>
        <dbReference type="SAM" id="Phobius"/>
    </source>
</evidence>
<feature type="transmembrane region" description="Helical" evidence="10">
    <location>
        <begin position="218"/>
        <end position="239"/>
    </location>
</feature>
<keyword evidence="4" id="KW-0997">Cell inner membrane</keyword>
<dbReference type="InterPro" id="IPR044878">
    <property type="entry name" value="UbiA_sf"/>
</dbReference>
<accession>A0A1C6TR23</accession>
<sequence length="304" mass="32627">MAAVAEAPVARPGRVKSFLKLVAIEHSVFALPFAYLSALTAMRVNGGHVRWVDLLLITVAMVGARTFAMAANRILDRRIDARNPRTANRELVTGAVSLRTAWTGAAVALVVFLATAALLNPLCLALAPLAVVPLVVYPYGKRFTNWPHAILAVAQAVGPVGAWLAVTGTLAGSGPAWLLGVAVGLWIGGFDLIYACQDADVDRKIGVHSVPARYGLRFALHASTVAHVVTFALFLWFGALVGFGWLWWIGLVLTALAFGYQHLVVSPTDLSKVNRAFFTANGFVGIALFVFALLDLVIRLHLRR</sequence>
<dbReference type="FunFam" id="1.20.120.1780:FF:000001">
    <property type="entry name" value="4-hydroxybenzoate octaprenyltransferase"/>
    <property type="match status" value="1"/>
</dbReference>
<gene>
    <name evidence="11" type="ORF">GA0070604_0274</name>
</gene>
<reference evidence="12" key="1">
    <citation type="submission" date="2016-06" db="EMBL/GenBank/DDBJ databases">
        <authorList>
            <person name="Varghese N."/>
            <person name="Submissions Spin"/>
        </authorList>
    </citation>
    <scope>NUCLEOTIDE SEQUENCE [LARGE SCALE GENOMIC DNA]</scope>
    <source>
        <strain evidence="12">DSM 44814</strain>
    </source>
</reference>
<proteinExistence type="inferred from homology"/>
<feature type="transmembrane region" description="Helical" evidence="10">
    <location>
        <begin position="245"/>
        <end position="265"/>
    </location>
</feature>
<name>A0A1C6TR23_9ACTN</name>
<dbReference type="GO" id="GO:0005886">
    <property type="term" value="C:plasma membrane"/>
    <property type="evidence" value="ECO:0007669"/>
    <property type="project" value="TreeGrafter"/>
</dbReference>
<evidence type="ECO:0000256" key="1">
    <source>
        <dbReference type="ARBA" id="ARBA00001946"/>
    </source>
</evidence>
<dbReference type="Proteomes" id="UP000199696">
    <property type="component" value="Unassembled WGS sequence"/>
</dbReference>
<feature type="transmembrane region" description="Helical" evidence="10">
    <location>
        <begin position="277"/>
        <end position="298"/>
    </location>
</feature>
<evidence type="ECO:0000313" key="11">
    <source>
        <dbReference type="EMBL" id="SCL44230.1"/>
    </source>
</evidence>
<dbReference type="EMBL" id="FMHY01000002">
    <property type="protein sequence ID" value="SCL44230.1"/>
    <property type="molecule type" value="Genomic_DNA"/>
</dbReference>
<dbReference type="FunFam" id="1.10.357.140:FF:000008">
    <property type="entry name" value="4-hydroxybenzoate octaprenyltransferase"/>
    <property type="match status" value="1"/>
</dbReference>
<dbReference type="GO" id="GO:0008412">
    <property type="term" value="F:4-hydroxybenzoate polyprenyltransferase activity"/>
    <property type="evidence" value="ECO:0007669"/>
    <property type="project" value="UniProtKB-EC"/>
</dbReference>
<evidence type="ECO:0000256" key="8">
    <source>
        <dbReference type="ARBA" id="ARBA00023136"/>
    </source>
</evidence>
<feature type="transmembrane region" description="Helical" evidence="10">
    <location>
        <begin position="149"/>
        <end position="171"/>
    </location>
</feature>
<dbReference type="NCBIfam" id="TIGR01475">
    <property type="entry name" value="ubiA_other"/>
    <property type="match status" value="1"/>
</dbReference>
<evidence type="ECO:0000256" key="5">
    <source>
        <dbReference type="ARBA" id="ARBA00022679"/>
    </source>
</evidence>
<feature type="transmembrane region" description="Helical" evidence="10">
    <location>
        <begin position="54"/>
        <end position="71"/>
    </location>
</feature>
<comment type="similarity">
    <text evidence="3">Belongs to the UbiA prenyltransferase family.</text>
</comment>
<evidence type="ECO:0000313" key="12">
    <source>
        <dbReference type="Proteomes" id="UP000199696"/>
    </source>
</evidence>
<evidence type="ECO:0000256" key="3">
    <source>
        <dbReference type="ARBA" id="ARBA00005985"/>
    </source>
</evidence>
<keyword evidence="6 10" id="KW-0812">Transmembrane</keyword>
<dbReference type="InterPro" id="IPR006371">
    <property type="entry name" value="Polyprenyltransferase_UbiA-li"/>
</dbReference>
<evidence type="ECO:0000256" key="6">
    <source>
        <dbReference type="ARBA" id="ARBA00022692"/>
    </source>
</evidence>
<dbReference type="Gene3D" id="1.10.357.140">
    <property type="entry name" value="UbiA prenyltransferase"/>
    <property type="match status" value="1"/>
</dbReference>
<dbReference type="CDD" id="cd13959">
    <property type="entry name" value="PT_UbiA_COQ2"/>
    <property type="match status" value="1"/>
</dbReference>